<dbReference type="PROSITE" id="PS51118">
    <property type="entry name" value="HTH_HXLR"/>
    <property type="match status" value="1"/>
</dbReference>
<evidence type="ECO:0000313" key="6">
    <source>
        <dbReference type="EMBL" id="MDJ1497940.1"/>
    </source>
</evidence>
<evidence type="ECO:0000313" key="7">
    <source>
        <dbReference type="Proteomes" id="UP001228581"/>
    </source>
</evidence>
<organism evidence="5 8">
    <name type="scientific">Xanthocytophaga flava</name>
    <dbReference type="NCBI Taxonomy" id="3048013"/>
    <lineage>
        <taxon>Bacteria</taxon>
        <taxon>Pseudomonadati</taxon>
        <taxon>Bacteroidota</taxon>
        <taxon>Cytophagia</taxon>
        <taxon>Cytophagales</taxon>
        <taxon>Rhodocytophagaceae</taxon>
        <taxon>Xanthocytophaga</taxon>
    </lineage>
</organism>
<dbReference type="AlphaFoldDB" id="A0AAE3QYW9"/>
<keyword evidence="2" id="KW-0238">DNA-binding</keyword>
<dbReference type="InterPro" id="IPR002577">
    <property type="entry name" value="HTH_HxlR"/>
</dbReference>
<feature type="domain" description="HTH hxlR-type" evidence="4">
    <location>
        <begin position="19"/>
        <end position="117"/>
    </location>
</feature>
<dbReference type="EMBL" id="JASJOS010000018">
    <property type="protein sequence ID" value="MDJ1485048.1"/>
    <property type="molecule type" value="Genomic_DNA"/>
</dbReference>
<keyword evidence="1" id="KW-0805">Transcription regulation</keyword>
<accession>A0AAE3QYW9</accession>
<evidence type="ECO:0000256" key="3">
    <source>
        <dbReference type="ARBA" id="ARBA00023163"/>
    </source>
</evidence>
<dbReference type="Proteomes" id="UP001228581">
    <property type="component" value="Unassembled WGS sequence"/>
</dbReference>
<dbReference type="PANTHER" id="PTHR33204:SF29">
    <property type="entry name" value="TRANSCRIPTIONAL REGULATOR"/>
    <property type="match status" value="1"/>
</dbReference>
<evidence type="ECO:0000313" key="5">
    <source>
        <dbReference type="EMBL" id="MDJ1485048.1"/>
    </source>
</evidence>
<dbReference type="RefSeq" id="WP_313987066.1">
    <property type="nucleotide sequence ID" value="NZ_JASJOR010000034.1"/>
</dbReference>
<evidence type="ECO:0000256" key="1">
    <source>
        <dbReference type="ARBA" id="ARBA00023015"/>
    </source>
</evidence>
<dbReference type="InterPro" id="IPR036388">
    <property type="entry name" value="WH-like_DNA-bd_sf"/>
</dbReference>
<comment type="caution">
    <text evidence="5">The sequence shown here is derived from an EMBL/GenBank/DDBJ whole genome shotgun (WGS) entry which is preliminary data.</text>
</comment>
<gene>
    <name evidence="5" type="ORF">QNI16_31410</name>
    <name evidence="6" type="ORF">QNI19_33675</name>
</gene>
<dbReference type="Gene3D" id="1.10.10.10">
    <property type="entry name" value="Winged helix-like DNA-binding domain superfamily/Winged helix DNA-binding domain"/>
    <property type="match status" value="1"/>
</dbReference>
<dbReference type="PANTHER" id="PTHR33204">
    <property type="entry name" value="TRANSCRIPTIONAL REGULATOR, MARR FAMILY"/>
    <property type="match status" value="1"/>
</dbReference>
<proteinExistence type="predicted"/>
<name>A0AAE3QYW9_9BACT</name>
<evidence type="ECO:0000313" key="8">
    <source>
        <dbReference type="Proteomes" id="UP001241110"/>
    </source>
</evidence>
<sequence length="129" mass="14605">MRKENSTNALNEKRIIDTCGMAVSLRVIGGRWKPAILCRLVYGTMRYSELKKSIEGISERMLVAQLRELEQDGIVRRVVYAEVPPRVEYEITELGNTMKPMLGAMSDWGNAHRSLTEQKSTSDSELTEA</sequence>
<keyword evidence="7" id="KW-1185">Reference proteome</keyword>
<evidence type="ECO:0000256" key="2">
    <source>
        <dbReference type="ARBA" id="ARBA00023125"/>
    </source>
</evidence>
<dbReference type="GO" id="GO:0003677">
    <property type="term" value="F:DNA binding"/>
    <property type="evidence" value="ECO:0007669"/>
    <property type="project" value="UniProtKB-KW"/>
</dbReference>
<dbReference type="InterPro" id="IPR036390">
    <property type="entry name" value="WH_DNA-bd_sf"/>
</dbReference>
<protein>
    <submittedName>
        <fullName evidence="5">Helix-turn-helix domain-containing protein</fullName>
    </submittedName>
</protein>
<dbReference type="EMBL" id="JASJOT010000038">
    <property type="protein sequence ID" value="MDJ1497940.1"/>
    <property type="molecule type" value="Genomic_DNA"/>
</dbReference>
<dbReference type="Proteomes" id="UP001241110">
    <property type="component" value="Unassembled WGS sequence"/>
</dbReference>
<dbReference type="SUPFAM" id="SSF46785">
    <property type="entry name" value="Winged helix' DNA-binding domain"/>
    <property type="match status" value="1"/>
</dbReference>
<keyword evidence="3" id="KW-0804">Transcription</keyword>
<reference evidence="5 7" key="1">
    <citation type="submission" date="2023-05" db="EMBL/GenBank/DDBJ databases">
        <authorList>
            <person name="Zhang X."/>
        </authorList>
    </citation>
    <scope>NUCLEOTIDE SEQUENCE</scope>
    <source>
        <strain evidence="6 7">DM2B3-1</strain>
        <strain evidence="5">YF14B1</strain>
    </source>
</reference>
<dbReference type="Pfam" id="PF01638">
    <property type="entry name" value="HxlR"/>
    <property type="match status" value="1"/>
</dbReference>
<evidence type="ECO:0000259" key="4">
    <source>
        <dbReference type="PROSITE" id="PS51118"/>
    </source>
</evidence>